<dbReference type="Proteomes" id="UP000179214">
    <property type="component" value="Unassembled WGS sequence"/>
</dbReference>
<feature type="transmembrane region" description="Helical" evidence="1">
    <location>
        <begin position="7"/>
        <end position="30"/>
    </location>
</feature>
<dbReference type="AlphaFoldDB" id="A0A1G2I569"/>
<comment type="caution">
    <text evidence="2">The sequence shown here is derived from an EMBL/GenBank/DDBJ whole genome shotgun (WGS) entry which is preliminary data.</text>
</comment>
<name>A0A1G2I569_9BACT</name>
<sequence>MAIEQIFIYDLPALVCGYLLGRFGHCYLNVWIGNPSWLPHHWIYGVILMVISFFVSPVLGLITFYFGIGHFISDLKDFWELKFFAPDEEGEKRFFHID</sequence>
<accession>A0A1G2I569</accession>
<reference evidence="2 3" key="1">
    <citation type="journal article" date="2016" name="Nat. Commun.">
        <title>Thousands of microbial genomes shed light on interconnected biogeochemical processes in an aquifer system.</title>
        <authorList>
            <person name="Anantharaman K."/>
            <person name="Brown C.T."/>
            <person name="Hug L.A."/>
            <person name="Sharon I."/>
            <person name="Castelle C.J."/>
            <person name="Probst A.J."/>
            <person name="Thomas B.C."/>
            <person name="Singh A."/>
            <person name="Wilkins M.J."/>
            <person name="Karaoz U."/>
            <person name="Brodie E.L."/>
            <person name="Williams K.H."/>
            <person name="Hubbard S.S."/>
            <person name="Banfield J.F."/>
        </authorList>
    </citation>
    <scope>NUCLEOTIDE SEQUENCE [LARGE SCALE GENOMIC DNA]</scope>
</reference>
<proteinExistence type="predicted"/>
<protein>
    <submittedName>
        <fullName evidence="2">Uncharacterized protein</fullName>
    </submittedName>
</protein>
<keyword evidence="1" id="KW-0472">Membrane</keyword>
<dbReference type="EMBL" id="MHOV01000022">
    <property type="protein sequence ID" value="OGZ69956.1"/>
    <property type="molecule type" value="Genomic_DNA"/>
</dbReference>
<evidence type="ECO:0000313" key="2">
    <source>
        <dbReference type="EMBL" id="OGZ69956.1"/>
    </source>
</evidence>
<organism evidence="2 3">
    <name type="scientific">Candidatus Staskawiczbacteria bacterium RIFCSPHIGHO2_12_FULL_38_11</name>
    <dbReference type="NCBI Taxonomy" id="1802209"/>
    <lineage>
        <taxon>Bacteria</taxon>
        <taxon>Candidatus Staskawicziibacteriota</taxon>
    </lineage>
</organism>
<evidence type="ECO:0000256" key="1">
    <source>
        <dbReference type="SAM" id="Phobius"/>
    </source>
</evidence>
<feature type="transmembrane region" description="Helical" evidence="1">
    <location>
        <begin position="42"/>
        <end position="66"/>
    </location>
</feature>
<evidence type="ECO:0000313" key="3">
    <source>
        <dbReference type="Proteomes" id="UP000179214"/>
    </source>
</evidence>
<keyword evidence="1" id="KW-0812">Transmembrane</keyword>
<keyword evidence="1" id="KW-1133">Transmembrane helix</keyword>
<gene>
    <name evidence="2" type="ORF">A3F47_02315</name>
</gene>